<keyword evidence="6 7" id="KW-0472">Membrane</keyword>
<evidence type="ECO:0000256" key="2">
    <source>
        <dbReference type="ARBA" id="ARBA00022448"/>
    </source>
</evidence>
<organism evidence="9 10">
    <name type="scientific">Porphyridium purpureum</name>
    <name type="common">Red alga</name>
    <name type="synonym">Porphyridium cruentum</name>
    <dbReference type="NCBI Taxonomy" id="35688"/>
    <lineage>
        <taxon>Eukaryota</taxon>
        <taxon>Rhodophyta</taxon>
        <taxon>Bangiophyceae</taxon>
        <taxon>Porphyridiales</taxon>
        <taxon>Porphyridiaceae</taxon>
        <taxon>Porphyridium</taxon>
    </lineage>
</organism>
<dbReference type="Pfam" id="PF01384">
    <property type="entry name" value="PHO4"/>
    <property type="match status" value="1"/>
</dbReference>
<feature type="transmembrane region" description="Helical" evidence="7">
    <location>
        <begin position="445"/>
        <end position="467"/>
    </location>
</feature>
<name>A0A5J4YX25_PORPP</name>
<reference evidence="10" key="1">
    <citation type="journal article" date="2019" name="Nat. Commun.">
        <title>Expansion of phycobilisome linker gene families in mesophilic red algae.</title>
        <authorList>
            <person name="Lee J."/>
            <person name="Kim D."/>
            <person name="Bhattacharya D."/>
            <person name="Yoon H.S."/>
        </authorList>
    </citation>
    <scope>NUCLEOTIDE SEQUENCE [LARGE SCALE GENOMIC DNA]</scope>
    <source>
        <strain evidence="10">CCMP 1328</strain>
    </source>
</reference>
<evidence type="ECO:0000313" key="10">
    <source>
        <dbReference type="Proteomes" id="UP000324585"/>
    </source>
</evidence>
<keyword evidence="4 7" id="KW-0812">Transmembrane</keyword>
<evidence type="ECO:0000256" key="4">
    <source>
        <dbReference type="ARBA" id="ARBA00022692"/>
    </source>
</evidence>
<evidence type="ECO:0000256" key="8">
    <source>
        <dbReference type="SAM" id="MobiDB-lite"/>
    </source>
</evidence>
<dbReference type="OrthoDB" id="3492at2759"/>
<dbReference type="PANTHER" id="PTHR11101:SF80">
    <property type="entry name" value="PHOSPHATE TRANSPORTER"/>
    <property type="match status" value="1"/>
</dbReference>
<dbReference type="GO" id="GO:0035435">
    <property type="term" value="P:phosphate ion transmembrane transport"/>
    <property type="evidence" value="ECO:0007669"/>
    <property type="project" value="TreeGrafter"/>
</dbReference>
<feature type="transmembrane region" description="Helical" evidence="7">
    <location>
        <begin position="195"/>
        <end position="220"/>
    </location>
</feature>
<gene>
    <name evidence="9" type="ORF">FVE85_2276</name>
</gene>
<feature type="transmembrane region" description="Helical" evidence="7">
    <location>
        <begin position="240"/>
        <end position="262"/>
    </location>
</feature>
<feature type="transmembrane region" description="Helical" evidence="7">
    <location>
        <begin position="169"/>
        <end position="189"/>
    </location>
</feature>
<comment type="caution">
    <text evidence="9">The sequence shown here is derived from an EMBL/GenBank/DDBJ whole genome shotgun (WGS) entry which is preliminary data.</text>
</comment>
<evidence type="ECO:0000313" key="9">
    <source>
        <dbReference type="EMBL" id="KAA8496121.1"/>
    </source>
</evidence>
<comment type="function">
    <text evidence="7">Sodium-phosphate symporter.</text>
</comment>
<comment type="subcellular location">
    <subcellularLocation>
        <location evidence="1 7">Membrane</location>
        <topology evidence="1 7">Multi-pass membrane protein</topology>
    </subcellularLocation>
</comment>
<comment type="similarity">
    <text evidence="7">Belongs to the inorganic phosphate transporter (PiT) (TC 2.A.20) family.</text>
</comment>
<feature type="transmembrane region" description="Helical" evidence="7">
    <location>
        <begin position="268"/>
        <end position="290"/>
    </location>
</feature>
<proteinExistence type="inferred from homology"/>
<evidence type="ECO:0000256" key="7">
    <source>
        <dbReference type="RuleBase" id="RU363058"/>
    </source>
</evidence>
<evidence type="ECO:0000256" key="1">
    <source>
        <dbReference type="ARBA" id="ARBA00004141"/>
    </source>
</evidence>
<accession>A0A5J4YX25</accession>
<feature type="transmembrane region" description="Helical" evidence="7">
    <location>
        <begin position="98"/>
        <end position="117"/>
    </location>
</feature>
<keyword evidence="3 7" id="KW-0592">Phosphate transport</keyword>
<feature type="transmembrane region" description="Helical" evidence="7">
    <location>
        <begin position="531"/>
        <end position="556"/>
    </location>
</feature>
<evidence type="ECO:0000256" key="6">
    <source>
        <dbReference type="ARBA" id="ARBA00023136"/>
    </source>
</evidence>
<dbReference type="GO" id="GO:0016020">
    <property type="term" value="C:membrane"/>
    <property type="evidence" value="ECO:0007669"/>
    <property type="project" value="UniProtKB-SubCell"/>
</dbReference>
<dbReference type="GO" id="GO:0005315">
    <property type="term" value="F:phosphate transmembrane transporter activity"/>
    <property type="evidence" value="ECO:0007669"/>
    <property type="project" value="InterPro"/>
</dbReference>
<dbReference type="PANTHER" id="PTHR11101">
    <property type="entry name" value="PHOSPHATE TRANSPORTER"/>
    <property type="match status" value="1"/>
</dbReference>
<dbReference type="Proteomes" id="UP000324585">
    <property type="component" value="Unassembled WGS sequence"/>
</dbReference>
<sequence>MGGGRGKHVESDREGQDKGTGKFVARQFDCQKFGYGNMATIEYVIDPFSGTTQMQPWQWIFAICLIASFLQGASMGANDVANCFGTSVGAKVLTVTQACFLATIFITLGSMTIGSQVAKTVGKGIVNYKLFADIPQLFALGMLTAAISTGLWVSLATWLSMPVSTTHSVVGSVMGFGLVQFGGSGIDWWPGVGKIVISWVASPVVTGIFSVAFYLTAKYWFLRKVQQDESRLEWGLKQQIFYMGIVLFLAFLTFLIFVTFTYDEDAVGMNLGISFGVATALAAAWVFGLHKPINGYFAKRGLIGGFHDEDEVVAKDLDELNEISSSSEHDEETATATATAPATAATTSAAVGSAAVSGASQRSNAMSVVSSIMRSDADLRADGLAPNDIWHPELESRFAFGQMVSACYEAIAFGANDIGNSSGTLIAVYQTIEYASVVSKPSPEYWALAYCTVGIVAGLWLFGAKVMRTIGQNITLMTPIRGLSAELATAFSVLIASYIGIPVSTTHCSVGGVIGAGLCETQGYKKVNWKLMLKVAASWVLTLPVAMGLNALMYVICRGGTQGQWFVPPSAVVGDGVENAFNDYEYTCVGNADIQTCTLTFASELLVEESSPWLDARSSLDGTARRARHFTHGRNDYEPHNLRYSSKPQSERLPLLGIKRATTNALGAFTPKHDKRRLSVFQRSRGFASLPVGSPRDGLLLTDSLSVRFIERSLEQDRLVYSPGQDVCNTLRKCEIRVKVKNFDRQGYVLSTPIDRASQETLGSVQLGGKGKERAHGQWRQQKGGIGEGRKFWNVTKKHEDQEG</sequence>
<dbReference type="InterPro" id="IPR001204">
    <property type="entry name" value="Phos_transporter"/>
</dbReference>
<dbReference type="AlphaFoldDB" id="A0A5J4YX25"/>
<evidence type="ECO:0000256" key="3">
    <source>
        <dbReference type="ARBA" id="ARBA00022592"/>
    </source>
</evidence>
<keyword evidence="2 7" id="KW-0813">Transport</keyword>
<feature type="transmembrane region" description="Helical" evidence="7">
    <location>
        <begin position="137"/>
        <end position="157"/>
    </location>
</feature>
<feature type="region of interest" description="Disordered" evidence="8">
    <location>
        <begin position="1"/>
        <end position="20"/>
    </location>
</feature>
<feature type="compositionally biased region" description="Basic and acidic residues" evidence="8">
    <location>
        <begin position="7"/>
        <end position="20"/>
    </location>
</feature>
<evidence type="ECO:0000256" key="5">
    <source>
        <dbReference type="ARBA" id="ARBA00022989"/>
    </source>
</evidence>
<keyword evidence="10" id="KW-1185">Reference proteome</keyword>
<keyword evidence="5 7" id="KW-1133">Transmembrane helix</keyword>
<dbReference type="EMBL" id="VRMN01000003">
    <property type="protein sequence ID" value="KAA8496121.1"/>
    <property type="molecule type" value="Genomic_DNA"/>
</dbReference>
<feature type="transmembrane region" description="Helical" evidence="7">
    <location>
        <begin position="487"/>
        <end position="519"/>
    </location>
</feature>
<protein>
    <recommendedName>
        <fullName evidence="7">Phosphate transporter</fullName>
    </recommendedName>
</protein>
<feature type="transmembrane region" description="Helical" evidence="7">
    <location>
        <begin position="57"/>
        <end position="77"/>
    </location>
</feature>
<feature type="region of interest" description="Disordered" evidence="8">
    <location>
        <begin position="768"/>
        <end position="804"/>
    </location>
</feature>